<keyword evidence="3" id="KW-1185">Reference proteome</keyword>
<protein>
    <submittedName>
        <fullName evidence="2">Uncharacterized protein</fullName>
    </submittedName>
</protein>
<dbReference type="Proteomes" id="UP001139451">
    <property type="component" value="Unassembled WGS sequence"/>
</dbReference>
<reference evidence="2" key="1">
    <citation type="submission" date="2022-05" db="EMBL/GenBank/DDBJ databases">
        <title>Sphingomonas sp. strain MG17 Genome sequencing and assembly.</title>
        <authorList>
            <person name="Kim I."/>
        </authorList>
    </citation>
    <scope>NUCLEOTIDE SEQUENCE</scope>
    <source>
        <strain evidence="2">MG17</strain>
    </source>
</reference>
<gene>
    <name evidence="2" type="ORF">M9978_13990</name>
</gene>
<dbReference type="RefSeq" id="WP_254294213.1">
    <property type="nucleotide sequence ID" value="NZ_JAMLDX010000010.1"/>
</dbReference>
<sequence>MSKLLTGALTALIATLAIPAQAQDGRSKQQQPSPASPLAQLAMAGSDQPDVLLDIPNLSVEEITLEVENLQANISLDARLANLLKLTAGAEARVDKVKLSIKGVRAQATLIVRLDNVRAIIERTLQTLDNNPQIIDRLMSTVDNTVGTVGGVAGQAVGTVGGVAMAALGNGQVLDLARAGLTELSRTTNSAGQIVRQVRRQNGQLLEVVTDSANKIISTRQVPATQPAK</sequence>
<accession>A0A9X2HTB3</accession>
<dbReference type="AlphaFoldDB" id="A0A9X2HTB3"/>
<dbReference type="EMBL" id="JAMLDX010000010">
    <property type="protein sequence ID" value="MCP3731535.1"/>
    <property type="molecule type" value="Genomic_DNA"/>
</dbReference>
<evidence type="ECO:0000313" key="3">
    <source>
        <dbReference type="Proteomes" id="UP001139451"/>
    </source>
</evidence>
<organism evidence="2 3">
    <name type="scientific">Sphingomonas tagetis</name>
    <dbReference type="NCBI Taxonomy" id="2949092"/>
    <lineage>
        <taxon>Bacteria</taxon>
        <taxon>Pseudomonadati</taxon>
        <taxon>Pseudomonadota</taxon>
        <taxon>Alphaproteobacteria</taxon>
        <taxon>Sphingomonadales</taxon>
        <taxon>Sphingomonadaceae</taxon>
        <taxon>Sphingomonas</taxon>
    </lineage>
</organism>
<proteinExistence type="predicted"/>
<feature type="signal peptide" evidence="1">
    <location>
        <begin position="1"/>
        <end position="22"/>
    </location>
</feature>
<comment type="caution">
    <text evidence="2">The sequence shown here is derived from an EMBL/GenBank/DDBJ whole genome shotgun (WGS) entry which is preliminary data.</text>
</comment>
<keyword evidence="1" id="KW-0732">Signal</keyword>
<evidence type="ECO:0000313" key="2">
    <source>
        <dbReference type="EMBL" id="MCP3731535.1"/>
    </source>
</evidence>
<feature type="chain" id="PRO_5040732778" evidence="1">
    <location>
        <begin position="23"/>
        <end position="229"/>
    </location>
</feature>
<evidence type="ECO:0000256" key="1">
    <source>
        <dbReference type="SAM" id="SignalP"/>
    </source>
</evidence>
<name>A0A9X2HTB3_9SPHN</name>